<keyword evidence="1" id="KW-0812">Transmembrane</keyword>
<dbReference type="EMBL" id="FNRL01000008">
    <property type="protein sequence ID" value="SEA48604.1"/>
    <property type="molecule type" value="Genomic_DNA"/>
</dbReference>
<name>A0A1H4BKM3_9BACT</name>
<proteinExistence type="predicted"/>
<dbReference type="AlphaFoldDB" id="A0A1H4BKM3"/>
<gene>
    <name evidence="2" type="ORF">SAMN05660909_02125</name>
</gene>
<keyword evidence="1" id="KW-0472">Membrane</keyword>
<accession>A0A1H4BKM3</accession>
<evidence type="ECO:0000313" key="2">
    <source>
        <dbReference type="EMBL" id="SEA48604.1"/>
    </source>
</evidence>
<evidence type="ECO:0000313" key="3">
    <source>
        <dbReference type="Proteomes" id="UP000199656"/>
    </source>
</evidence>
<protein>
    <submittedName>
        <fullName evidence="2">Uncharacterized protein</fullName>
    </submittedName>
</protein>
<keyword evidence="3" id="KW-1185">Reference proteome</keyword>
<keyword evidence="1" id="KW-1133">Transmembrane helix</keyword>
<dbReference type="STRING" id="408074.SAMN05660909_02125"/>
<evidence type="ECO:0000256" key="1">
    <source>
        <dbReference type="SAM" id="Phobius"/>
    </source>
</evidence>
<sequence length="47" mass="5581">METTEVINKNAKQLNRSRLMVKIILALVILLMAILQYDHLLQLLKWF</sequence>
<organism evidence="2 3">
    <name type="scientific">Chitinophaga terrae</name>
    <name type="common">ex Kim and Jung 2007</name>
    <dbReference type="NCBI Taxonomy" id="408074"/>
    <lineage>
        <taxon>Bacteria</taxon>
        <taxon>Pseudomonadati</taxon>
        <taxon>Bacteroidota</taxon>
        <taxon>Chitinophagia</taxon>
        <taxon>Chitinophagales</taxon>
        <taxon>Chitinophagaceae</taxon>
        <taxon>Chitinophaga</taxon>
    </lineage>
</organism>
<reference evidence="3" key="1">
    <citation type="submission" date="2016-10" db="EMBL/GenBank/DDBJ databases">
        <authorList>
            <person name="Varghese N."/>
            <person name="Submissions S."/>
        </authorList>
    </citation>
    <scope>NUCLEOTIDE SEQUENCE [LARGE SCALE GENOMIC DNA]</scope>
    <source>
        <strain evidence="3">DSM 23920</strain>
    </source>
</reference>
<feature type="transmembrane region" description="Helical" evidence="1">
    <location>
        <begin position="19"/>
        <end position="37"/>
    </location>
</feature>
<dbReference type="RefSeq" id="WP_168927799.1">
    <property type="nucleotide sequence ID" value="NZ_BKAT01000011.1"/>
</dbReference>
<dbReference type="Proteomes" id="UP000199656">
    <property type="component" value="Unassembled WGS sequence"/>
</dbReference>